<evidence type="ECO:0000256" key="1">
    <source>
        <dbReference type="ARBA" id="ARBA00022801"/>
    </source>
</evidence>
<dbReference type="Gene3D" id="2.60.120.1620">
    <property type="match status" value="1"/>
</dbReference>
<dbReference type="InterPro" id="IPR042301">
    <property type="entry name" value="GH115_sf"/>
</dbReference>
<keyword evidence="1 4" id="KW-0378">Hydrolase</keyword>
<dbReference type="InterPro" id="IPR041437">
    <property type="entry name" value="GH115_C"/>
</dbReference>
<dbReference type="GO" id="GO:0016787">
    <property type="term" value="F:hydrolase activity"/>
    <property type="evidence" value="ECO:0007669"/>
    <property type="project" value="UniProtKB-KW"/>
</dbReference>
<dbReference type="Gene3D" id="1.20.58.2150">
    <property type="match status" value="1"/>
</dbReference>
<dbReference type="Pfam" id="PF15979">
    <property type="entry name" value="Glyco_hydro_115"/>
    <property type="match status" value="1"/>
</dbReference>
<keyword evidence="2" id="KW-0732">Signal</keyword>
<sequence>MMRSMLLSLATLLLLSGPSTLKAQAQPPVTIVSKPVAGAFPLAGSNNAAPLFFDAGETKVIGIASKAFADDVQRVTGLRPAIRNDQQPVAKYAVIAGTIGQSNLIDKLISSKKISVDSIRNKWETFLIAVVDQPFAGMEQALVVAGSDRRGTAFGLFELSGMMGVSPLYWWADVHPEKKQALYITKGSSLIGPPSVKYRGIFINDEMWGLAQWSAKHLDKDVQSIGPKTYEKVFELLLRLKANYIWPAMFYETKPFYYFPGNPQTADDYAIVVGSSHCEQMLRNNISEWDVFFEEEYKEKKGAWRYDLNKTQIHRYWNDRVKQSKNYESTYMIGMRGVGDSDMPGSATKEEKIALWNNIVRDQRAMLEEHTGKAASEVPQLFCPYNEVLDWYRTGKMEIPEDISMLWVDDNHGYVRQLPTSNEQQRTGGHGMYYHFSYLGPPESFIWLSTVAPALTSYEMTKSYAYGADKLWIFNVGDIKPAEMEIELAMEMAWDINKWTPEKAYLFPRYWAAKTFGETWADEIGKIKHEFFLLANSGKPEYMIKTPVTTEEAENKIRRYEQLAKATTTLGKKIPSRLKDAWYQLIEYPVLGSYYMNQKSWYARKSVMLAKYGDAAALQFAAKAKKAHEEIGRITRRYNKEIANGKWDGIMVEQIKARWFNMSMPPVATDSSLAAAKSQPLVAAPAEAVPFMISAASYTSKKDKPGYTLNGFKGLGISGEGISIMPFTAPPISDSAVESAPYLEYTTRLVLGYATILAKFLPTHAINSKYKLRYGISVNGSKPQVINIEGADQWRKGWSTNVLRGYNAGETKHRITQPGESIIRIYLLDPGLVLDELAIY</sequence>
<reference evidence="4 5" key="1">
    <citation type="submission" date="2019-02" db="EMBL/GenBank/DDBJ databases">
        <title>Genomic Encyclopedia of Type Strains, Phase IV (KMG-IV): sequencing the most valuable type-strain genomes for metagenomic binning, comparative biology and taxonomic classification.</title>
        <authorList>
            <person name="Goeker M."/>
        </authorList>
    </citation>
    <scope>NUCLEOTIDE SEQUENCE [LARGE SCALE GENOMIC DNA]</scope>
    <source>
        <strain evidence="4 5">DSM 18116</strain>
    </source>
</reference>
<dbReference type="Gene3D" id="3.30.379.10">
    <property type="entry name" value="Chitobiase/beta-hexosaminidase domain 2-like"/>
    <property type="match status" value="1"/>
</dbReference>
<dbReference type="EMBL" id="SGXA01000007">
    <property type="protein sequence ID" value="RZS63919.1"/>
    <property type="molecule type" value="Genomic_DNA"/>
</dbReference>
<dbReference type="RefSeq" id="WP_130544490.1">
    <property type="nucleotide sequence ID" value="NZ_CP042431.1"/>
</dbReference>
<dbReference type="Proteomes" id="UP000293874">
    <property type="component" value="Unassembled WGS sequence"/>
</dbReference>
<dbReference type="PANTHER" id="PTHR37842:SF2">
    <property type="entry name" value="GYLCOSYL HYDROLASE 115 C-TERMINAL DOMAIN-CONTAINING PROTEIN"/>
    <property type="match status" value="1"/>
</dbReference>
<dbReference type="PANTHER" id="PTHR37842">
    <property type="match status" value="1"/>
</dbReference>
<evidence type="ECO:0000313" key="4">
    <source>
        <dbReference type="EMBL" id="RZS63919.1"/>
    </source>
</evidence>
<feature type="signal peptide" evidence="2">
    <location>
        <begin position="1"/>
        <end position="25"/>
    </location>
</feature>
<feature type="chain" id="PRO_5020836738" evidence="2">
    <location>
        <begin position="26"/>
        <end position="840"/>
    </location>
</feature>
<dbReference type="InterPro" id="IPR029018">
    <property type="entry name" value="Hex-like_dom2"/>
</dbReference>
<dbReference type="OrthoDB" id="8727830at2"/>
<dbReference type="GO" id="GO:0005975">
    <property type="term" value="P:carbohydrate metabolic process"/>
    <property type="evidence" value="ECO:0007669"/>
    <property type="project" value="UniProtKB-ARBA"/>
</dbReference>
<dbReference type="InterPro" id="IPR031924">
    <property type="entry name" value="GH115"/>
</dbReference>
<name>A0A4Q7MC90_9BACT</name>
<keyword evidence="5" id="KW-1185">Reference proteome</keyword>
<proteinExistence type="predicted"/>
<accession>A0A4Q7MC90</accession>
<dbReference type="Pfam" id="PF17829">
    <property type="entry name" value="GH115_C"/>
    <property type="match status" value="1"/>
</dbReference>
<feature type="domain" description="Gylcosyl hydrolase 115 C-terminal" evidence="3">
    <location>
        <begin position="693"/>
        <end position="839"/>
    </location>
</feature>
<organism evidence="4 5">
    <name type="scientific">Pseudobacter ginsenosidimutans</name>
    <dbReference type="NCBI Taxonomy" id="661488"/>
    <lineage>
        <taxon>Bacteria</taxon>
        <taxon>Pseudomonadati</taxon>
        <taxon>Bacteroidota</taxon>
        <taxon>Chitinophagia</taxon>
        <taxon>Chitinophagales</taxon>
        <taxon>Chitinophagaceae</taxon>
        <taxon>Pseudobacter</taxon>
    </lineage>
</organism>
<evidence type="ECO:0000313" key="5">
    <source>
        <dbReference type="Proteomes" id="UP000293874"/>
    </source>
</evidence>
<dbReference type="Gene3D" id="3.20.20.520">
    <property type="entry name" value="Glycosyl hydrolase family 115"/>
    <property type="match status" value="1"/>
</dbReference>
<protein>
    <submittedName>
        <fullName evidence="4">Glycosyl hydrolase family 115 (Putative glucuronidase)</fullName>
    </submittedName>
</protein>
<evidence type="ECO:0000259" key="3">
    <source>
        <dbReference type="Pfam" id="PF17829"/>
    </source>
</evidence>
<comment type="caution">
    <text evidence="4">The sequence shown here is derived from an EMBL/GenBank/DDBJ whole genome shotgun (WGS) entry which is preliminary data.</text>
</comment>
<gene>
    <name evidence="4" type="ORF">EV199_6018</name>
</gene>
<dbReference type="AlphaFoldDB" id="A0A4Q7MC90"/>
<evidence type="ECO:0000256" key="2">
    <source>
        <dbReference type="SAM" id="SignalP"/>
    </source>
</evidence>